<proteinExistence type="predicted"/>
<dbReference type="EMBL" id="AP023355">
    <property type="protein sequence ID" value="BCJ37313.1"/>
    <property type="molecule type" value="Genomic_DNA"/>
</dbReference>
<keyword evidence="3" id="KW-1185">Reference proteome</keyword>
<gene>
    <name evidence="2" type="ORF">Athai_48160</name>
</gene>
<name>A0A7R7HZR2_9ACTN</name>
<accession>A0A7R7HZR2</accession>
<keyword evidence="1" id="KW-0472">Membrane</keyword>
<keyword evidence="1" id="KW-0812">Transmembrane</keyword>
<dbReference type="KEGG" id="atl:Athai_48160"/>
<dbReference type="RefSeq" id="WP_203963546.1">
    <property type="nucleotide sequence ID" value="NZ_AP023355.1"/>
</dbReference>
<protein>
    <recommendedName>
        <fullName evidence="4">HlyD family secretion protein</fullName>
    </recommendedName>
</protein>
<evidence type="ECO:0000256" key="1">
    <source>
        <dbReference type="SAM" id="Phobius"/>
    </source>
</evidence>
<reference evidence="2 3" key="1">
    <citation type="submission" date="2020-08" db="EMBL/GenBank/DDBJ databases">
        <title>Whole genome shotgun sequence of Actinocatenispora thailandica NBRC 105041.</title>
        <authorList>
            <person name="Komaki H."/>
            <person name="Tamura T."/>
        </authorList>
    </citation>
    <scope>NUCLEOTIDE SEQUENCE [LARGE SCALE GENOMIC DNA]</scope>
    <source>
        <strain evidence="2 3">NBRC 105041</strain>
    </source>
</reference>
<keyword evidence="1" id="KW-1133">Transmembrane helix</keyword>
<organism evidence="2 3">
    <name type="scientific">Actinocatenispora thailandica</name>
    <dbReference type="NCBI Taxonomy" id="227318"/>
    <lineage>
        <taxon>Bacteria</taxon>
        <taxon>Bacillati</taxon>
        <taxon>Actinomycetota</taxon>
        <taxon>Actinomycetes</taxon>
        <taxon>Micromonosporales</taxon>
        <taxon>Micromonosporaceae</taxon>
        <taxon>Actinocatenispora</taxon>
    </lineage>
</organism>
<feature type="transmembrane region" description="Helical" evidence="1">
    <location>
        <begin position="21"/>
        <end position="48"/>
    </location>
</feature>
<evidence type="ECO:0000313" key="3">
    <source>
        <dbReference type="Proteomes" id="UP000611640"/>
    </source>
</evidence>
<dbReference type="Proteomes" id="UP000611640">
    <property type="component" value="Chromosome"/>
</dbReference>
<evidence type="ECO:0008006" key="4">
    <source>
        <dbReference type="Google" id="ProtNLM"/>
    </source>
</evidence>
<sequence>MRFRAQALRHYERGERLDEPLRLASVPVWIGALVVFAVLVAGAGWSLLVRLPTELAADGVLHRDAAGWQAEVSVPFAAVAPVRAGQPVSLTLRSVPAAVYGTLSGRTVGVSAATATSADAAPRATVRIRIAVTAGGEPRWSGGPPPFAVPPGTPVRARIVVARQRAIEWVLAR</sequence>
<evidence type="ECO:0000313" key="2">
    <source>
        <dbReference type="EMBL" id="BCJ37313.1"/>
    </source>
</evidence>
<dbReference type="AlphaFoldDB" id="A0A7R7HZR2"/>